<proteinExistence type="predicted"/>
<evidence type="ECO:0000256" key="1">
    <source>
        <dbReference type="ARBA" id="ARBA00004141"/>
    </source>
</evidence>
<protein>
    <submittedName>
        <fullName evidence="7">Oligopeptide transporter, OPT family</fullName>
    </submittedName>
</protein>
<dbReference type="NCBIfam" id="TIGR00728">
    <property type="entry name" value="OPT_sfam"/>
    <property type="match status" value="1"/>
</dbReference>
<feature type="transmembrane region" description="Helical" evidence="6">
    <location>
        <begin position="543"/>
        <end position="561"/>
    </location>
</feature>
<comment type="subcellular location">
    <subcellularLocation>
        <location evidence="1">Membrane</location>
        <topology evidence="1">Multi-pass membrane protein</topology>
    </subcellularLocation>
</comment>
<dbReference type="Pfam" id="PF03169">
    <property type="entry name" value="OPT"/>
    <property type="match status" value="1"/>
</dbReference>
<evidence type="ECO:0000313" key="7">
    <source>
        <dbReference type="EMBL" id="AOA57516.1"/>
    </source>
</evidence>
<keyword evidence="8" id="KW-1185">Reference proteome</keyword>
<dbReference type="PANTHER" id="PTHR31645:SF0">
    <property type="entry name" value="OLIGOPEPTIDE TRANSPORTER YGL114W-RELATED"/>
    <property type="match status" value="1"/>
</dbReference>
<dbReference type="AlphaFoldDB" id="A0A1B2LX59"/>
<keyword evidence="5 6" id="KW-0472">Membrane</keyword>
<dbReference type="InterPro" id="IPR004813">
    <property type="entry name" value="OPT"/>
</dbReference>
<name>A0A1B2LX59_9GAMM</name>
<feature type="transmembrane region" description="Helical" evidence="6">
    <location>
        <begin position="434"/>
        <end position="457"/>
    </location>
</feature>
<evidence type="ECO:0000256" key="3">
    <source>
        <dbReference type="ARBA" id="ARBA00022692"/>
    </source>
</evidence>
<dbReference type="EMBL" id="CP016895">
    <property type="protein sequence ID" value="AOA57516.1"/>
    <property type="molecule type" value="Genomic_DNA"/>
</dbReference>
<feature type="transmembrane region" description="Helical" evidence="6">
    <location>
        <begin position="211"/>
        <end position="231"/>
    </location>
</feature>
<dbReference type="OrthoDB" id="9809340at2"/>
<feature type="transmembrane region" description="Helical" evidence="6">
    <location>
        <begin position="478"/>
        <end position="499"/>
    </location>
</feature>
<evidence type="ECO:0000256" key="4">
    <source>
        <dbReference type="ARBA" id="ARBA00022989"/>
    </source>
</evidence>
<dbReference type="NCBIfam" id="TIGR00733">
    <property type="entry name" value="OPT family oligopeptide transporter"/>
    <property type="match status" value="1"/>
</dbReference>
<keyword evidence="4 6" id="KW-1133">Transmembrane helix</keyword>
<gene>
    <name evidence="7" type="ORF">BFG52_03545</name>
</gene>
<dbReference type="Proteomes" id="UP000093391">
    <property type="component" value="Chromosome"/>
</dbReference>
<feature type="transmembrane region" description="Helical" evidence="6">
    <location>
        <begin position="243"/>
        <end position="264"/>
    </location>
</feature>
<feature type="transmembrane region" description="Helical" evidence="6">
    <location>
        <begin position="621"/>
        <end position="645"/>
    </location>
</feature>
<dbReference type="KEGG" id="ala:BFG52_03545"/>
<sequence length="689" mass="73610">MKNKPIYSDPFDGYRELTLRGIVLGILITIVFTASNIYLGLKVGLTFASSIPAAVLSMAILKWAKDSNILENNQVQTQASAAGTLSSVIFVLPGLLMIGYWQDFPFWQTALICMAGGILGVIFTIPLRHVMVVNSPLPYPEGIAAAEILKTASKGRIANAQGEIIQEAESSSAATTHQSSNAKEIVYGGLFAALISFMTGGLRLLTDSSSLWLKASAAIFQIPLGYSLALLGAGSLIGIGSGIAILVGIAITWGVAVPFFSAIAPMPEQLDIATYANQIWKEKVRMIGVGTIGIAAIWTLLVLFKPMLQGVKLSIQAYQSKTDQHSVPRASRDLPPKYMLLMISLVAVLLYVTFYYFVASSGLALTWAWALVALVTVLTMLIGFLVAAACGYMAGLVGSSSSPISGIGILAILLFSVLLLMLSHSVSEQQGQNLNHFLTALAIFATSAVVAIAAIANDNLQDLKTGYLLHATPAKQQISLMIGCVVGALIIAPVLELLYYAYGFSGALPRANMDLSQTLAAPQALLMSTIAQGIFSQQLLWDYIFIGIVLGAVLILIDFILKRISHGHLALPVLAVGLGIYLPPSVNIPLFFGALLFWLIKRHVRRQNNGEARLLQVENRGTLFAAGLIVGESLMGVVLAMIIVTSTSLGGSDAPLAIALPNWELMANILGFMVFIFAMWLFCKRCLSA</sequence>
<feature type="transmembrane region" description="Helical" evidence="6">
    <location>
        <begin position="284"/>
        <end position="304"/>
    </location>
</feature>
<feature type="transmembrane region" description="Helical" evidence="6">
    <location>
        <begin position="21"/>
        <end position="39"/>
    </location>
</feature>
<evidence type="ECO:0000313" key="8">
    <source>
        <dbReference type="Proteomes" id="UP000093391"/>
    </source>
</evidence>
<dbReference type="GO" id="GO:0035673">
    <property type="term" value="F:oligopeptide transmembrane transporter activity"/>
    <property type="evidence" value="ECO:0007669"/>
    <property type="project" value="InterPro"/>
</dbReference>
<dbReference type="InterPro" id="IPR004814">
    <property type="entry name" value="Oligopep_transpt"/>
</dbReference>
<keyword evidence="3 6" id="KW-0812">Transmembrane</keyword>
<feature type="transmembrane region" description="Helical" evidence="6">
    <location>
        <begin position="185"/>
        <end position="205"/>
    </location>
</feature>
<feature type="transmembrane region" description="Helical" evidence="6">
    <location>
        <begin position="338"/>
        <end position="358"/>
    </location>
</feature>
<evidence type="ECO:0000256" key="5">
    <source>
        <dbReference type="ARBA" id="ARBA00023136"/>
    </source>
</evidence>
<dbReference type="PANTHER" id="PTHR31645">
    <property type="entry name" value="OLIGOPEPTIDE TRANSPORTER YGL114W-RELATED"/>
    <property type="match status" value="1"/>
</dbReference>
<feature type="transmembrane region" description="Helical" evidence="6">
    <location>
        <begin position="364"/>
        <end position="392"/>
    </location>
</feature>
<feature type="transmembrane region" description="Helical" evidence="6">
    <location>
        <begin position="665"/>
        <end position="683"/>
    </location>
</feature>
<evidence type="ECO:0000256" key="2">
    <source>
        <dbReference type="ARBA" id="ARBA00022448"/>
    </source>
</evidence>
<feature type="transmembrane region" description="Helical" evidence="6">
    <location>
        <begin position="107"/>
        <end position="127"/>
    </location>
</feature>
<feature type="transmembrane region" description="Helical" evidence="6">
    <location>
        <begin position="404"/>
        <end position="422"/>
    </location>
</feature>
<keyword evidence="2" id="KW-0813">Transport</keyword>
<feature type="transmembrane region" description="Helical" evidence="6">
    <location>
        <begin position="573"/>
        <end position="600"/>
    </location>
</feature>
<dbReference type="RefSeq" id="WP_067552713.1">
    <property type="nucleotide sequence ID" value="NZ_CP016895.1"/>
</dbReference>
<dbReference type="GO" id="GO:0016020">
    <property type="term" value="C:membrane"/>
    <property type="evidence" value="ECO:0007669"/>
    <property type="project" value="UniProtKB-SubCell"/>
</dbReference>
<dbReference type="InterPro" id="IPR045035">
    <property type="entry name" value="YSL-like"/>
</dbReference>
<feature type="transmembrane region" description="Helical" evidence="6">
    <location>
        <begin position="82"/>
        <end position="101"/>
    </location>
</feature>
<reference evidence="7 8" key="1">
    <citation type="submission" date="2016-08" db="EMBL/GenBank/DDBJ databases">
        <authorList>
            <person name="Seilhamer J.J."/>
        </authorList>
    </citation>
    <scope>NUCLEOTIDE SEQUENCE [LARGE SCALE GENOMIC DNA]</scope>
    <source>
        <strain evidence="7 8">BRTC-1</strain>
    </source>
</reference>
<evidence type="ECO:0000256" key="6">
    <source>
        <dbReference type="SAM" id="Phobius"/>
    </source>
</evidence>
<organism evidence="7 8">
    <name type="scientific">Acinetobacter larvae</name>
    <dbReference type="NCBI Taxonomy" id="1789224"/>
    <lineage>
        <taxon>Bacteria</taxon>
        <taxon>Pseudomonadati</taxon>
        <taxon>Pseudomonadota</taxon>
        <taxon>Gammaproteobacteria</taxon>
        <taxon>Moraxellales</taxon>
        <taxon>Moraxellaceae</taxon>
        <taxon>Acinetobacter</taxon>
    </lineage>
</organism>
<accession>A0A1B2LX59</accession>